<keyword evidence="2" id="KW-1185">Reference proteome</keyword>
<dbReference type="CDD" id="cd02947">
    <property type="entry name" value="TRX_family"/>
    <property type="match status" value="1"/>
</dbReference>
<evidence type="ECO:0008006" key="3">
    <source>
        <dbReference type="Google" id="ProtNLM"/>
    </source>
</evidence>
<proteinExistence type="predicted"/>
<reference evidence="1 2" key="1">
    <citation type="submission" date="2016-09" db="EMBL/GenBank/DDBJ databases">
        <title>Complete genome of Desulfosporosinus sp. OL.</title>
        <authorList>
            <person name="Mardanov A."/>
            <person name="Beletsky A."/>
            <person name="Panova A."/>
            <person name="Karnachuk O."/>
            <person name="Ravin N."/>
        </authorList>
    </citation>
    <scope>NUCLEOTIDE SEQUENCE [LARGE SCALE GENOMIC DNA]</scope>
    <source>
        <strain evidence="1 2">OL</strain>
    </source>
</reference>
<dbReference type="SUPFAM" id="SSF52833">
    <property type="entry name" value="Thioredoxin-like"/>
    <property type="match status" value="1"/>
</dbReference>
<evidence type="ECO:0000313" key="1">
    <source>
        <dbReference type="EMBL" id="OLN28612.1"/>
    </source>
</evidence>
<organism evidence="1 2">
    <name type="scientific">Desulfosporosinus metallidurans</name>
    <dbReference type="NCBI Taxonomy" id="1888891"/>
    <lineage>
        <taxon>Bacteria</taxon>
        <taxon>Bacillati</taxon>
        <taxon>Bacillota</taxon>
        <taxon>Clostridia</taxon>
        <taxon>Eubacteriales</taxon>
        <taxon>Desulfitobacteriaceae</taxon>
        <taxon>Desulfosporosinus</taxon>
    </lineage>
</organism>
<sequence length="161" mass="18754">MRGDIDINHSLTKKIILFTLSACPMGKSMGTVLREVAALFPELNFQTVYVEIQVEEANHYRIKTNPTTLFVDESGIELYRLEGFHETNLVKDTINKINQKKIELPTGVKEHPLAKRLHLSSEYYDKALKQNIEYKVSGIYPGYYVWCRSYFRTVGNRRRCF</sequence>
<protein>
    <recommendedName>
        <fullName evidence="3">Thioredoxin</fullName>
    </recommendedName>
</protein>
<dbReference type="InterPro" id="IPR036249">
    <property type="entry name" value="Thioredoxin-like_sf"/>
</dbReference>
<dbReference type="Proteomes" id="UP000186102">
    <property type="component" value="Unassembled WGS sequence"/>
</dbReference>
<dbReference type="AlphaFoldDB" id="A0A1Q8QMT7"/>
<gene>
    <name evidence="1" type="ORF">DSOL_3990</name>
</gene>
<comment type="caution">
    <text evidence="1">The sequence shown here is derived from an EMBL/GenBank/DDBJ whole genome shotgun (WGS) entry which is preliminary data.</text>
</comment>
<evidence type="ECO:0000313" key="2">
    <source>
        <dbReference type="Proteomes" id="UP000186102"/>
    </source>
</evidence>
<dbReference type="EMBL" id="MLBF01000041">
    <property type="protein sequence ID" value="OLN28612.1"/>
    <property type="molecule type" value="Genomic_DNA"/>
</dbReference>
<name>A0A1Q8QMT7_9FIRM</name>
<dbReference type="STRING" id="1888891.DSOL_3990"/>
<dbReference type="Gene3D" id="3.40.30.10">
    <property type="entry name" value="Glutaredoxin"/>
    <property type="match status" value="1"/>
</dbReference>
<accession>A0A1Q8QMT7</accession>